<dbReference type="InterPro" id="IPR008966">
    <property type="entry name" value="Adhesion_dom_sf"/>
</dbReference>
<dbReference type="InterPro" id="IPR000259">
    <property type="entry name" value="Adhesion_dom_fimbrial"/>
</dbReference>
<accession>A0A1R1JK54</accession>
<feature type="domain" description="Fimbrial-type adhesion" evidence="2">
    <location>
        <begin position="33"/>
        <end position="194"/>
    </location>
</feature>
<dbReference type="Pfam" id="PF00419">
    <property type="entry name" value="Fimbrial"/>
    <property type="match status" value="1"/>
</dbReference>
<dbReference type="EMBL" id="MJMN01000064">
    <property type="protein sequence ID" value="OMG76139.1"/>
    <property type="molecule type" value="Genomic_DNA"/>
</dbReference>
<feature type="signal peptide" evidence="1">
    <location>
        <begin position="1"/>
        <end position="26"/>
    </location>
</feature>
<organism evidence="3 4">
    <name type="scientific">Alcaligenes xylosoxydans xylosoxydans</name>
    <name type="common">Achromobacter xylosoxidans</name>
    <dbReference type="NCBI Taxonomy" id="85698"/>
    <lineage>
        <taxon>Bacteria</taxon>
        <taxon>Pseudomonadati</taxon>
        <taxon>Pseudomonadota</taxon>
        <taxon>Betaproteobacteria</taxon>
        <taxon>Burkholderiales</taxon>
        <taxon>Alcaligenaceae</taxon>
        <taxon>Achromobacter</taxon>
    </lineage>
</organism>
<dbReference type="PANTHER" id="PTHR33420">
    <property type="entry name" value="FIMBRIAL SUBUNIT ELFA-RELATED"/>
    <property type="match status" value="1"/>
</dbReference>
<sequence length="194" mass="19795">MFKKTLLATAATAATAALLGPMTASAANLGVLTFTGEVLDSPCSVTGTDLFQTIQLGQISAKSLRGAKGTAGPTVPVEIHLKDCSFDANTGPDKATKPFLLNKVSIKFGGQTATDGILLGGTTYDAEGVSVQLLGRDGATPINFATAGDTVSQITAANGVENVIALYARMVNNGITPVKAGKIQAVASYEVIYK</sequence>
<dbReference type="Gene3D" id="2.60.40.1090">
    <property type="entry name" value="Fimbrial-type adhesion domain"/>
    <property type="match status" value="1"/>
</dbReference>
<dbReference type="AlphaFoldDB" id="A0A1R1JK54"/>
<gene>
    <name evidence="3" type="ORF">BIZ92_17780</name>
</gene>
<proteinExistence type="predicted"/>
<dbReference type="GO" id="GO:0043709">
    <property type="term" value="P:cell adhesion involved in single-species biofilm formation"/>
    <property type="evidence" value="ECO:0007669"/>
    <property type="project" value="TreeGrafter"/>
</dbReference>
<evidence type="ECO:0000259" key="2">
    <source>
        <dbReference type="Pfam" id="PF00419"/>
    </source>
</evidence>
<evidence type="ECO:0000313" key="4">
    <source>
        <dbReference type="Proteomes" id="UP000187251"/>
    </source>
</evidence>
<name>A0A1R1JK54_ALCXX</name>
<dbReference type="RefSeq" id="WP_076416171.1">
    <property type="nucleotide sequence ID" value="NZ_AP028040.1"/>
</dbReference>
<protein>
    <recommendedName>
        <fullName evidence="2">Fimbrial-type adhesion domain-containing protein</fullName>
    </recommendedName>
</protein>
<reference evidence="3 4" key="1">
    <citation type="submission" date="2016-09" db="EMBL/GenBank/DDBJ databases">
        <title>Phylogenomics of Achromobacter.</title>
        <authorList>
            <person name="Jeukens J."/>
            <person name="Freschi L."/>
            <person name="Vincent A.T."/>
            <person name="Emond-Rheault J.-G."/>
            <person name="Kukavica-Ibrulj I."/>
            <person name="Charette S.J."/>
            <person name="Levesque R.C."/>
        </authorList>
    </citation>
    <scope>NUCLEOTIDE SEQUENCE [LARGE SCALE GENOMIC DNA]</scope>
    <source>
        <strain evidence="3 4">AUS488</strain>
    </source>
</reference>
<dbReference type="InterPro" id="IPR036937">
    <property type="entry name" value="Adhesion_dom_fimbrial_sf"/>
</dbReference>
<dbReference type="SUPFAM" id="SSF49401">
    <property type="entry name" value="Bacterial adhesins"/>
    <property type="match status" value="1"/>
</dbReference>
<dbReference type="Proteomes" id="UP000187251">
    <property type="component" value="Unassembled WGS sequence"/>
</dbReference>
<dbReference type="PANTHER" id="PTHR33420:SF11">
    <property type="entry name" value="FIMBRIAL-LIKE PROTEIN"/>
    <property type="match status" value="1"/>
</dbReference>
<evidence type="ECO:0000313" key="3">
    <source>
        <dbReference type="EMBL" id="OMG76139.1"/>
    </source>
</evidence>
<evidence type="ECO:0000256" key="1">
    <source>
        <dbReference type="SAM" id="SignalP"/>
    </source>
</evidence>
<keyword evidence="1" id="KW-0732">Signal</keyword>
<dbReference type="OrthoDB" id="6522787at2"/>
<feature type="chain" id="PRO_5012367706" description="Fimbrial-type adhesion domain-containing protein" evidence="1">
    <location>
        <begin position="27"/>
        <end position="194"/>
    </location>
</feature>
<dbReference type="GO" id="GO:0009289">
    <property type="term" value="C:pilus"/>
    <property type="evidence" value="ECO:0007669"/>
    <property type="project" value="InterPro"/>
</dbReference>
<dbReference type="InterPro" id="IPR050263">
    <property type="entry name" value="Bact_Fimbrial_Adh_Pro"/>
</dbReference>
<comment type="caution">
    <text evidence="3">The sequence shown here is derived from an EMBL/GenBank/DDBJ whole genome shotgun (WGS) entry which is preliminary data.</text>
</comment>